<name>A0AAD0YTR0_CHRID</name>
<dbReference type="AlphaFoldDB" id="A0AAD0YTR0"/>
<evidence type="ECO:0000313" key="2">
    <source>
        <dbReference type="Proteomes" id="UP000269015"/>
    </source>
</evidence>
<evidence type="ECO:0000313" key="1">
    <source>
        <dbReference type="EMBL" id="AZB16968.1"/>
    </source>
</evidence>
<organism evidence="1 2">
    <name type="scientific">Chryseobacterium indologenes</name>
    <name type="common">Flavobacterium indologenes</name>
    <dbReference type="NCBI Taxonomy" id="253"/>
    <lineage>
        <taxon>Bacteria</taxon>
        <taxon>Pseudomonadati</taxon>
        <taxon>Bacteroidota</taxon>
        <taxon>Flavobacteriia</taxon>
        <taxon>Flavobacteriales</taxon>
        <taxon>Weeksellaceae</taxon>
        <taxon>Chryseobacterium group</taxon>
        <taxon>Chryseobacterium</taxon>
    </lineage>
</organism>
<reference evidence="1 2" key="1">
    <citation type="submission" date="2018-11" db="EMBL/GenBank/DDBJ databases">
        <title>Proposal to divide the Flavobacteriaceae and reorganize its genera based on Amino Acid Identity values calculated from whole genome sequences.</title>
        <authorList>
            <person name="Nicholson A.C."/>
            <person name="Gulvik C.A."/>
            <person name="Whitney A.M."/>
            <person name="Humrighouse B.W."/>
            <person name="Bell M."/>
            <person name="Holmes B."/>
            <person name="Steigerwalt A.G."/>
            <person name="Villarma A."/>
            <person name="Sheth M."/>
            <person name="Batra D."/>
            <person name="Pryor J."/>
            <person name="Bernardet J.-F."/>
            <person name="Hugo C."/>
            <person name="Kampfer P."/>
            <person name="Newman J."/>
            <person name="McQuiston J.R."/>
        </authorList>
    </citation>
    <scope>NUCLEOTIDE SEQUENCE [LARGE SCALE GENOMIC DNA]</scope>
    <source>
        <strain evidence="1 2">H5559</strain>
    </source>
</reference>
<protein>
    <submittedName>
        <fullName evidence="1">Uncharacterized protein</fullName>
    </submittedName>
</protein>
<sequence length="34" mass="3733">MYIIGGSIMNIKNSTICVFVGNRQKTVIICSNSK</sequence>
<accession>A0AAD0YTR0</accession>
<dbReference type="Proteomes" id="UP000269015">
    <property type="component" value="Chromosome"/>
</dbReference>
<proteinExistence type="predicted"/>
<dbReference type="EMBL" id="CP033930">
    <property type="protein sequence ID" value="AZB16968.1"/>
    <property type="molecule type" value="Genomic_DNA"/>
</dbReference>
<gene>
    <name evidence="1" type="ORF">EG352_03865</name>
</gene>